<accession>A0AAV8DGZ1</accession>
<dbReference type="EMBL" id="JAMFTS010000004">
    <property type="protein sequence ID" value="KAJ4768478.1"/>
    <property type="molecule type" value="Genomic_DNA"/>
</dbReference>
<organism evidence="2 3">
    <name type="scientific">Rhynchospora pubera</name>
    <dbReference type="NCBI Taxonomy" id="906938"/>
    <lineage>
        <taxon>Eukaryota</taxon>
        <taxon>Viridiplantae</taxon>
        <taxon>Streptophyta</taxon>
        <taxon>Embryophyta</taxon>
        <taxon>Tracheophyta</taxon>
        <taxon>Spermatophyta</taxon>
        <taxon>Magnoliopsida</taxon>
        <taxon>Liliopsida</taxon>
        <taxon>Poales</taxon>
        <taxon>Cyperaceae</taxon>
        <taxon>Cyperoideae</taxon>
        <taxon>Rhynchosporeae</taxon>
        <taxon>Rhynchospora</taxon>
    </lineage>
</organism>
<dbReference type="PANTHER" id="PTHR33108:SF14">
    <property type="entry name" value="OS01G0745000 PROTEIN"/>
    <property type="match status" value="1"/>
</dbReference>
<feature type="region of interest" description="Disordered" evidence="1">
    <location>
        <begin position="1"/>
        <end position="25"/>
    </location>
</feature>
<keyword evidence="3" id="KW-1185">Reference proteome</keyword>
<gene>
    <name evidence="2" type="ORF">LUZ62_078853</name>
</gene>
<name>A0AAV8DGZ1_9POAL</name>
<evidence type="ECO:0000256" key="1">
    <source>
        <dbReference type="SAM" id="MobiDB-lite"/>
    </source>
</evidence>
<dbReference type="PANTHER" id="PTHR33108">
    <property type="entry name" value="OS01G0745000 PROTEIN"/>
    <property type="match status" value="1"/>
</dbReference>
<dbReference type="Pfam" id="PF07911">
    <property type="entry name" value="DUF1677"/>
    <property type="match status" value="1"/>
</dbReference>
<proteinExistence type="predicted"/>
<reference evidence="2" key="1">
    <citation type="submission" date="2022-08" db="EMBL/GenBank/DDBJ databases">
        <authorList>
            <person name="Marques A."/>
        </authorList>
    </citation>
    <scope>NUCLEOTIDE SEQUENCE</scope>
    <source>
        <strain evidence="2">RhyPub2mFocal</strain>
        <tissue evidence="2">Leaves</tissue>
    </source>
</reference>
<protein>
    <submittedName>
        <fullName evidence="2">DUF1677 family protein (DUF1677)</fullName>
    </submittedName>
</protein>
<dbReference type="AlphaFoldDB" id="A0AAV8DGZ1"/>
<evidence type="ECO:0000313" key="3">
    <source>
        <dbReference type="Proteomes" id="UP001140206"/>
    </source>
</evidence>
<dbReference type="Proteomes" id="UP001140206">
    <property type="component" value="Chromosome 4"/>
</dbReference>
<sequence length="161" mass="17692">MQSQVIVSAGKGAAHLPMPRKDMQPLQRAQSDTSAFLLRESNMIKCECCGMEEDCTPTYISKIRELFSGKWICGLCAEAVKELLTKDPSISKETALEAHMAMCKKFNSTIRLNPNFYLASAMKDVAKKCLNRRRSLDSCVPVAAKIEGGGAVSIVADMKKK</sequence>
<comment type="caution">
    <text evidence="2">The sequence shown here is derived from an EMBL/GenBank/DDBJ whole genome shotgun (WGS) entry which is preliminary data.</text>
</comment>
<dbReference type="InterPro" id="IPR012876">
    <property type="entry name" value="DUF1677_pln"/>
</dbReference>
<evidence type="ECO:0000313" key="2">
    <source>
        <dbReference type="EMBL" id="KAJ4768478.1"/>
    </source>
</evidence>